<protein>
    <recommendedName>
        <fullName evidence="3">Outer membrane protein Omp28</fullName>
    </recommendedName>
</protein>
<organism evidence="1 2">
    <name type="scientific">Prevotella lacticifex</name>
    <dbReference type="NCBI Taxonomy" id="2854755"/>
    <lineage>
        <taxon>Bacteria</taxon>
        <taxon>Pseudomonadati</taxon>
        <taxon>Bacteroidota</taxon>
        <taxon>Bacteroidia</taxon>
        <taxon>Bacteroidales</taxon>
        <taxon>Prevotellaceae</taxon>
        <taxon>Prevotella</taxon>
    </lineage>
</organism>
<name>A0A9R1CCX1_9BACT</name>
<keyword evidence="2" id="KW-1185">Reference proteome</keyword>
<dbReference type="GeneID" id="72467860"/>
<dbReference type="InterPro" id="IPR013783">
    <property type="entry name" value="Ig-like_fold"/>
</dbReference>
<dbReference type="EMBL" id="BPUB01000003">
    <property type="protein sequence ID" value="GJG60182.1"/>
    <property type="molecule type" value="Genomic_DNA"/>
</dbReference>
<dbReference type="RefSeq" id="WP_223929398.1">
    <property type="nucleotide sequence ID" value="NZ_BPTU01000001.1"/>
</dbReference>
<comment type="caution">
    <text evidence="1">The sequence shown here is derived from an EMBL/GenBank/DDBJ whole genome shotgun (WGS) entry which is preliminary data.</text>
</comment>
<evidence type="ECO:0000313" key="1">
    <source>
        <dbReference type="EMBL" id="GJG60182.1"/>
    </source>
</evidence>
<accession>A0A9R1CCX1</accession>
<dbReference type="InterPro" id="IPR021615">
    <property type="entry name" value="Omp28"/>
</dbReference>
<dbReference type="InterPro" id="IPR036249">
    <property type="entry name" value="Thioredoxin-like_sf"/>
</dbReference>
<dbReference type="Proteomes" id="UP000825483">
    <property type="component" value="Unassembled WGS sequence"/>
</dbReference>
<dbReference type="PROSITE" id="PS51257">
    <property type="entry name" value="PROKAR_LIPOPROTEIN"/>
    <property type="match status" value="1"/>
</dbReference>
<dbReference type="NCBIfam" id="NF033782">
    <property type="entry name" value="lipoprot_Omp28"/>
    <property type="match status" value="1"/>
</dbReference>
<dbReference type="Pfam" id="PF11551">
    <property type="entry name" value="Omp28"/>
    <property type="match status" value="1"/>
</dbReference>
<gene>
    <name evidence="1" type="ORF">PRLR5076_30330</name>
</gene>
<sequence length="264" mass="29171">MKNLTTIILGLAAVAMVSCSDIDENDRFTYVRPANVSRAVLIEDFTGQRCVNCPNANDVIRQLQEQYGDSNVIAVGIHSGPLGYKGNSRYVGLATDLGNEYYTHFGAEYQPVGMVNRHGLVNYTDWSGKVHDALQDTASVLLRLSATYDTLSRQASVIVNASSLDKSFTGHLQVWLVEDSITALQKMPDGSVDYNYLHNHVLRAAVNGDWGEEVSIPATESKMFGYSYSLPENNVADHCYFVAFVYDDSGVQQVAKVRIKQNNK</sequence>
<reference evidence="1" key="1">
    <citation type="journal article" date="2022" name="Int. J. Syst. Evol. Microbiol.">
        <title>Prevotella lacticifex sp. nov., isolated from the rumen of cows.</title>
        <authorList>
            <person name="Shinkai T."/>
            <person name="Ikeyama N."/>
            <person name="Kumagai M."/>
            <person name="Ohmori H."/>
            <person name="Sakamoto M."/>
            <person name="Ohkuma M."/>
            <person name="Mitsumori M."/>
        </authorList>
    </citation>
    <scope>NUCLEOTIDE SEQUENCE</scope>
    <source>
        <strain evidence="1">R5076</strain>
    </source>
</reference>
<proteinExistence type="predicted"/>
<evidence type="ECO:0000313" key="2">
    <source>
        <dbReference type="Proteomes" id="UP000825483"/>
    </source>
</evidence>
<dbReference type="SUPFAM" id="SSF52833">
    <property type="entry name" value="Thioredoxin-like"/>
    <property type="match status" value="1"/>
</dbReference>
<dbReference type="AlphaFoldDB" id="A0A9R1CCX1"/>
<dbReference type="Gene3D" id="2.60.40.10">
    <property type="entry name" value="Immunoglobulins"/>
    <property type="match status" value="1"/>
</dbReference>
<evidence type="ECO:0008006" key="3">
    <source>
        <dbReference type="Google" id="ProtNLM"/>
    </source>
</evidence>